<evidence type="ECO:0000256" key="1">
    <source>
        <dbReference type="SAM" id="Phobius"/>
    </source>
</evidence>
<comment type="caution">
    <text evidence="2">The sequence shown here is derived from an EMBL/GenBank/DDBJ whole genome shotgun (WGS) entry which is preliminary data.</text>
</comment>
<keyword evidence="1" id="KW-0812">Transmembrane</keyword>
<evidence type="ECO:0000313" key="3">
    <source>
        <dbReference type="Proteomes" id="UP000198287"/>
    </source>
</evidence>
<dbReference type="Proteomes" id="UP000198287">
    <property type="component" value="Unassembled WGS sequence"/>
</dbReference>
<feature type="transmembrane region" description="Helical" evidence="1">
    <location>
        <begin position="92"/>
        <end position="114"/>
    </location>
</feature>
<keyword evidence="1" id="KW-0472">Membrane</keyword>
<dbReference type="EMBL" id="LNIX01000001">
    <property type="protein sequence ID" value="OXA61938.1"/>
    <property type="molecule type" value="Genomic_DNA"/>
</dbReference>
<gene>
    <name evidence="2" type="ORF">Fcan01_01027</name>
</gene>
<feature type="transmembrane region" description="Helical" evidence="1">
    <location>
        <begin position="48"/>
        <end position="71"/>
    </location>
</feature>
<feature type="transmembrane region" description="Helical" evidence="1">
    <location>
        <begin position="432"/>
        <end position="452"/>
    </location>
</feature>
<reference evidence="2 3" key="1">
    <citation type="submission" date="2015-12" db="EMBL/GenBank/DDBJ databases">
        <title>The genome of Folsomia candida.</title>
        <authorList>
            <person name="Faddeeva A."/>
            <person name="Derks M.F."/>
            <person name="Anvar Y."/>
            <person name="Smit S."/>
            <person name="Van Straalen N."/>
            <person name="Roelofs D."/>
        </authorList>
    </citation>
    <scope>NUCLEOTIDE SEQUENCE [LARGE SCALE GENOMIC DNA]</scope>
    <source>
        <strain evidence="2 3">VU population</strain>
        <tissue evidence="2">Whole body</tissue>
    </source>
</reference>
<evidence type="ECO:0000313" key="2">
    <source>
        <dbReference type="EMBL" id="OXA61938.1"/>
    </source>
</evidence>
<name>A0A226EXN2_FOLCA</name>
<organism evidence="2 3">
    <name type="scientific">Folsomia candida</name>
    <name type="common">Springtail</name>
    <dbReference type="NCBI Taxonomy" id="158441"/>
    <lineage>
        <taxon>Eukaryota</taxon>
        <taxon>Metazoa</taxon>
        <taxon>Ecdysozoa</taxon>
        <taxon>Arthropoda</taxon>
        <taxon>Hexapoda</taxon>
        <taxon>Collembola</taxon>
        <taxon>Entomobryomorpha</taxon>
        <taxon>Isotomoidea</taxon>
        <taxon>Isotomidae</taxon>
        <taxon>Proisotominae</taxon>
        <taxon>Folsomia</taxon>
    </lineage>
</organism>
<feature type="transmembrane region" description="Helical" evidence="1">
    <location>
        <begin position="129"/>
        <end position="147"/>
    </location>
</feature>
<keyword evidence="3" id="KW-1185">Reference proteome</keyword>
<sequence length="463" mass="52427">MRSINFDKKTKAKLDLAIVDMDLGPVVMPSCLTTTDEALPVASNHSSYLFPAFFAYFFNISFVLLVSPFWIETLTDKKNKTSYTMKSYFCHKVTSGAVVTLGFISFLIYVLYLFDTVDIVKEPERSYELFRNLCVAMYTFLLIHLMWRRKANILHVVRLCPTMVVGSANQEIRFRKLLLMKIFLFVGILVDLAAIYFEIFPNLDNSTQDLGEAIKMTQTILHSERPEGAKTPEFHDLSSKEQTTLIISLVFLVYINLVTQMIHLLIFIASVAIYEIVNETKRNVEMLTQSKDKIMQLVKMKEQIGVINDINGPILLTVFVDILGHLATVVGQPSNDDWYDGALSFVQYFIAIAILLIAAEANSKAVMLEKSVVFSCLSQESDRPGVNRIKNCNENYWVNQVIEGQAMHALLKTSPGENGLIGWKFFLISYPFLGLALSVCLTYAMVMLQFVATPKRDQKEKAG</sequence>
<accession>A0A226EXN2</accession>
<feature type="transmembrane region" description="Helical" evidence="1">
    <location>
        <begin position="245"/>
        <end position="274"/>
    </location>
</feature>
<dbReference type="AlphaFoldDB" id="A0A226EXN2"/>
<feature type="transmembrane region" description="Helical" evidence="1">
    <location>
        <begin position="310"/>
        <end position="330"/>
    </location>
</feature>
<feature type="transmembrane region" description="Helical" evidence="1">
    <location>
        <begin position="178"/>
        <end position="197"/>
    </location>
</feature>
<proteinExistence type="predicted"/>
<protein>
    <submittedName>
        <fullName evidence="2">Uncharacterized protein</fullName>
    </submittedName>
</protein>
<feature type="transmembrane region" description="Helical" evidence="1">
    <location>
        <begin position="342"/>
        <end position="361"/>
    </location>
</feature>
<keyword evidence="1" id="KW-1133">Transmembrane helix</keyword>